<dbReference type="OrthoDB" id="5396039at2"/>
<evidence type="ECO:0000313" key="5">
    <source>
        <dbReference type="Proteomes" id="UP000319449"/>
    </source>
</evidence>
<dbReference type="RefSeq" id="WP_145024536.1">
    <property type="nucleotide sequence ID" value="NZ_VLLN01000023.1"/>
</dbReference>
<dbReference type="EMBL" id="VLLN01000023">
    <property type="protein sequence ID" value="TWJ17068.1"/>
    <property type="molecule type" value="Genomic_DNA"/>
</dbReference>
<feature type="compositionally biased region" description="Basic and acidic residues" evidence="1">
    <location>
        <begin position="69"/>
        <end position="106"/>
    </location>
</feature>
<keyword evidence="2" id="KW-0732">Signal</keyword>
<feature type="chain" id="PRO_5022026338" evidence="2">
    <location>
        <begin position="21"/>
        <end position="177"/>
    </location>
</feature>
<evidence type="ECO:0000256" key="1">
    <source>
        <dbReference type="SAM" id="MobiDB-lite"/>
    </source>
</evidence>
<gene>
    <name evidence="4" type="ORF">JN12_03180</name>
</gene>
<protein>
    <submittedName>
        <fullName evidence="4">Uncharacterized protein DUF4124</fullName>
    </submittedName>
</protein>
<dbReference type="AlphaFoldDB" id="A0A562VGR5"/>
<feature type="signal peptide" evidence="2">
    <location>
        <begin position="1"/>
        <end position="20"/>
    </location>
</feature>
<accession>A0A562VGR5</accession>
<dbReference type="Proteomes" id="UP000319449">
    <property type="component" value="Unassembled WGS sequence"/>
</dbReference>
<proteinExistence type="predicted"/>
<reference evidence="4 5" key="1">
    <citation type="submission" date="2019-07" db="EMBL/GenBank/DDBJ databases">
        <title>Genomic Encyclopedia of Archaeal and Bacterial Type Strains, Phase II (KMG-II): from individual species to whole genera.</title>
        <authorList>
            <person name="Goeker M."/>
        </authorList>
    </citation>
    <scope>NUCLEOTIDE SEQUENCE [LARGE SCALE GENOMIC DNA]</scope>
    <source>
        <strain evidence="4 5">ATCC BAA-1139</strain>
    </source>
</reference>
<feature type="domain" description="DUF4124" evidence="3">
    <location>
        <begin position="11"/>
        <end position="66"/>
    </location>
</feature>
<sequence>MLKKLIVLLVMASLAVPVQAAIYKWVDQRGTVYFTEDLGKVPPAFRKKAQVINGEGEPAVEVIESAAPEGKKPRKDAAPKEDGQTTKTDKKKPSYGGKDEDSWRNEFGRLKDELRTNEEYLAETRKRKEDTANLSRRDYLSLQQTEKDVVSRIDSIKRKLQSLTEKADKAGVPKELR</sequence>
<dbReference type="InterPro" id="IPR025392">
    <property type="entry name" value="DUF4124"/>
</dbReference>
<keyword evidence="5" id="KW-1185">Reference proteome</keyword>
<dbReference type="Pfam" id="PF13511">
    <property type="entry name" value="DUF4124"/>
    <property type="match status" value="1"/>
</dbReference>
<name>A0A562VGR5_9BACT</name>
<evidence type="ECO:0000256" key="2">
    <source>
        <dbReference type="SAM" id="SignalP"/>
    </source>
</evidence>
<evidence type="ECO:0000313" key="4">
    <source>
        <dbReference type="EMBL" id="TWJ17068.1"/>
    </source>
</evidence>
<evidence type="ECO:0000259" key="3">
    <source>
        <dbReference type="Pfam" id="PF13511"/>
    </source>
</evidence>
<feature type="region of interest" description="Disordered" evidence="1">
    <location>
        <begin position="62"/>
        <end position="106"/>
    </location>
</feature>
<comment type="caution">
    <text evidence="4">The sequence shown here is derived from an EMBL/GenBank/DDBJ whole genome shotgun (WGS) entry which is preliminary data.</text>
</comment>
<organism evidence="4 5">
    <name type="scientific">Geobacter argillaceus</name>
    <dbReference type="NCBI Taxonomy" id="345631"/>
    <lineage>
        <taxon>Bacteria</taxon>
        <taxon>Pseudomonadati</taxon>
        <taxon>Thermodesulfobacteriota</taxon>
        <taxon>Desulfuromonadia</taxon>
        <taxon>Geobacterales</taxon>
        <taxon>Geobacteraceae</taxon>
        <taxon>Geobacter</taxon>
    </lineage>
</organism>